<dbReference type="EMBL" id="JBHTCS010000017">
    <property type="protein sequence ID" value="MFC7449298.1"/>
    <property type="molecule type" value="Genomic_DNA"/>
</dbReference>
<dbReference type="InterPro" id="IPR008984">
    <property type="entry name" value="SMAD_FHA_dom_sf"/>
</dbReference>
<evidence type="ECO:0000313" key="4">
    <source>
        <dbReference type="EMBL" id="MFC7449298.1"/>
    </source>
</evidence>
<evidence type="ECO:0000259" key="3">
    <source>
        <dbReference type="PROSITE" id="PS50006"/>
    </source>
</evidence>
<evidence type="ECO:0000313" key="5">
    <source>
        <dbReference type="Proteomes" id="UP001596484"/>
    </source>
</evidence>
<keyword evidence="5" id="KW-1185">Reference proteome</keyword>
<dbReference type="Pfam" id="PF00498">
    <property type="entry name" value="FHA"/>
    <property type="match status" value="1"/>
</dbReference>
<organism evidence="4 5">
    <name type="scientific">Rhodococcus daqingensis</name>
    <dbReference type="NCBI Taxonomy" id="2479363"/>
    <lineage>
        <taxon>Bacteria</taxon>
        <taxon>Bacillati</taxon>
        <taxon>Actinomycetota</taxon>
        <taxon>Actinomycetes</taxon>
        <taxon>Mycobacteriales</taxon>
        <taxon>Nocardiaceae</taxon>
        <taxon>Rhodococcus</taxon>
    </lineage>
</organism>
<dbReference type="RefSeq" id="WP_378406153.1">
    <property type="nucleotide sequence ID" value="NZ_JBHTCS010000017.1"/>
</dbReference>
<feature type="region of interest" description="Disordered" evidence="2">
    <location>
        <begin position="166"/>
        <end position="241"/>
    </location>
</feature>
<feature type="domain" description="FHA" evidence="3">
    <location>
        <begin position="308"/>
        <end position="363"/>
    </location>
</feature>
<dbReference type="SUPFAM" id="SSF49879">
    <property type="entry name" value="SMAD/FHA domain"/>
    <property type="match status" value="1"/>
</dbReference>
<comment type="caution">
    <text evidence="4">The sequence shown here is derived from an EMBL/GenBank/DDBJ whole genome shotgun (WGS) entry which is preliminary data.</text>
</comment>
<name>A0ABW2S0I7_9NOCA</name>
<proteinExistence type="predicted"/>
<dbReference type="CDD" id="cd00060">
    <property type="entry name" value="FHA"/>
    <property type="match status" value="1"/>
</dbReference>
<evidence type="ECO:0000256" key="2">
    <source>
        <dbReference type="SAM" id="MobiDB-lite"/>
    </source>
</evidence>
<sequence>MSNRQVEVLAGTHLVLSAGGAVAIVAHRDRSRPLADSTAAKCTDALRRLLREAAEAEPEQSGRLFARLATKWIIEQEDGIEFGVLSPAGTRLAVFLHGGITAVLVGGEGERDRLRGADAGFTVDRVVDAPATAAALFVDADGSEYELPAERGAGALTEGVVPGAGVVIWPGSPPEGSRQPDGPSGSESTDVGRKAPAPPAPPLVAPAVSDRIDVADEPIPSRPSLPVPGSTPSDDESTLLGGGLDAGPVAVSGHNCKNMHLNDPRAAFCCVCGIRMDQMTQVLTEGIRPPLGFLVLDDGTTYVLDGDCVLGRDPEKSELAAAGLRPIRIEDPSGGMSRAHAAVRLTDWDVAIVDLDSTNGTHLRAPGERDWIRLDPNVPVTLSPGAEVRLGDRVATFDSPHGRL</sequence>
<gene>
    <name evidence="4" type="ORF">ACFQS9_15495</name>
</gene>
<protein>
    <submittedName>
        <fullName evidence="4">FHA domain-containing protein</fullName>
    </submittedName>
</protein>
<keyword evidence="1" id="KW-0597">Phosphoprotein</keyword>
<accession>A0ABW2S0I7</accession>
<reference evidence="5" key="1">
    <citation type="journal article" date="2019" name="Int. J. Syst. Evol. Microbiol.">
        <title>The Global Catalogue of Microorganisms (GCM) 10K type strain sequencing project: providing services to taxonomists for standard genome sequencing and annotation.</title>
        <authorList>
            <consortium name="The Broad Institute Genomics Platform"/>
            <consortium name="The Broad Institute Genome Sequencing Center for Infectious Disease"/>
            <person name="Wu L."/>
            <person name="Ma J."/>
        </authorList>
    </citation>
    <scope>NUCLEOTIDE SEQUENCE [LARGE SCALE GENOMIC DNA]</scope>
    <source>
        <strain evidence="5">ICMP 19430</strain>
    </source>
</reference>
<dbReference type="Proteomes" id="UP001596484">
    <property type="component" value="Unassembled WGS sequence"/>
</dbReference>
<dbReference type="Gene3D" id="2.60.200.20">
    <property type="match status" value="1"/>
</dbReference>
<evidence type="ECO:0000256" key="1">
    <source>
        <dbReference type="ARBA" id="ARBA00022553"/>
    </source>
</evidence>
<dbReference type="PROSITE" id="PS50006">
    <property type="entry name" value="FHA_DOMAIN"/>
    <property type="match status" value="1"/>
</dbReference>
<dbReference type="InterPro" id="IPR000253">
    <property type="entry name" value="FHA_dom"/>
</dbReference>